<gene>
    <name evidence="2" type="ORF">IAA69_03880</name>
</gene>
<dbReference type="SUPFAM" id="SSF55909">
    <property type="entry name" value="Pentein"/>
    <property type="match status" value="1"/>
</dbReference>
<organism evidence="2 3">
    <name type="scientific">Candidatus Aveggerthella stercoripullorum</name>
    <dbReference type="NCBI Taxonomy" id="2840688"/>
    <lineage>
        <taxon>Bacteria</taxon>
        <taxon>Bacillati</taxon>
        <taxon>Actinomycetota</taxon>
        <taxon>Coriobacteriia</taxon>
        <taxon>Eggerthellales</taxon>
        <taxon>Eggerthellaceae</taxon>
        <taxon>Eggerthellaceae incertae sedis</taxon>
        <taxon>Candidatus Aveggerthella</taxon>
    </lineage>
</organism>
<reference evidence="2" key="1">
    <citation type="submission" date="2020-10" db="EMBL/GenBank/DDBJ databases">
        <authorList>
            <person name="Gilroy R."/>
        </authorList>
    </citation>
    <scope>NUCLEOTIDE SEQUENCE</scope>
    <source>
        <strain evidence="2">ChiGjej1B1-2707</strain>
    </source>
</reference>
<dbReference type="GO" id="GO:0009446">
    <property type="term" value="P:putrescine biosynthetic process"/>
    <property type="evidence" value="ECO:0007669"/>
    <property type="project" value="InterPro"/>
</dbReference>
<reference evidence="2" key="2">
    <citation type="journal article" date="2021" name="PeerJ">
        <title>Extensive microbial diversity within the chicken gut microbiome revealed by metagenomics and culture.</title>
        <authorList>
            <person name="Gilroy R."/>
            <person name="Ravi A."/>
            <person name="Getino M."/>
            <person name="Pursley I."/>
            <person name="Horton D.L."/>
            <person name="Alikhan N.F."/>
            <person name="Baker D."/>
            <person name="Gharbi K."/>
            <person name="Hall N."/>
            <person name="Watson M."/>
            <person name="Adriaenssens E.M."/>
            <person name="Foster-Nyarko E."/>
            <person name="Jarju S."/>
            <person name="Secka A."/>
            <person name="Antonio M."/>
            <person name="Oren A."/>
            <person name="Chaudhuri R.R."/>
            <person name="La Ragione R."/>
            <person name="Hildebrand F."/>
            <person name="Pallen M.J."/>
        </authorList>
    </citation>
    <scope>NUCLEOTIDE SEQUENCE</scope>
    <source>
        <strain evidence="2">ChiGjej1B1-2707</strain>
    </source>
</reference>
<protein>
    <submittedName>
        <fullName evidence="2">Agmatine deiminase family protein</fullName>
    </submittedName>
</protein>
<evidence type="ECO:0000256" key="1">
    <source>
        <dbReference type="ARBA" id="ARBA00022801"/>
    </source>
</evidence>
<dbReference type="Pfam" id="PF04371">
    <property type="entry name" value="PAD_porph"/>
    <property type="match status" value="2"/>
</dbReference>
<accession>A0A9D1D2Y1</accession>
<dbReference type="PANTHER" id="PTHR31377">
    <property type="entry name" value="AGMATINE DEIMINASE-RELATED"/>
    <property type="match status" value="1"/>
</dbReference>
<dbReference type="Gene3D" id="3.75.10.10">
    <property type="entry name" value="L-arginine/glycine Amidinotransferase, Chain A"/>
    <property type="match status" value="1"/>
</dbReference>
<dbReference type="AlphaFoldDB" id="A0A9D1D2Y1"/>
<dbReference type="Proteomes" id="UP000824261">
    <property type="component" value="Unassembled WGS sequence"/>
</dbReference>
<dbReference type="PANTHER" id="PTHR31377:SF0">
    <property type="entry name" value="AGMATINE DEIMINASE-RELATED"/>
    <property type="match status" value="1"/>
</dbReference>
<keyword evidence="1" id="KW-0378">Hydrolase</keyword>
<comment type="caution">
    <text evidence="2">The sequence shown here is derived from an EMBL/GenBank/DDBJ whole genome shotgun (WGS) entry which is preliminary data.</text>
</comment>
<dbReference type="InterPro" id="IPR007466">
    <property type="entry name" value="Peptidyl-Arg-deiminase_porph"/>
</dbReference>
<evidence type="ECO:0000313" key="2">
    <source>
        <dbReference type="EMBL" id="HIR01383.1"/>
    </source>
</evidence>
<name>A0A9D1D2Y1_9ACTN</name>
<sequence length="413" mass="46623">MANSFRYPGEFEPQTDVFVEWLPFGEPIKGYDAIAPVTEIVRHLVDEVQVHINCCPTVPGLMDSCIEALKAGGVDPDKIEFTSFNEDPTSFYFRDNGPNVMVNDEGETLVVNPSWSFYGRYEKNEGLRQYSRLAGVHAAITLGCDNIVSSDMVSEGGDREFNGAGVLIAIEDTEVRKRNPEYTKEEIEAEYKRLWNVEKIIWLPQPLYDDDDFTQAPLDYKEDGTPVVGSSFAAHTDEMCRFIGKNKILLAEVTEEEAAENVISRENKRRLDAAYEILSKETDLEGNPFEIIRIPTSAHIEYIQSPGDDLFDYYHELVGDNFKDGTPWVNDADLHLFAATSYCNFLVCNGVVLGQRYWQEGMDEAIKEKDEKAEAVLKQCFPDRKIVMIDSLALNLAGGGVHCWTKNVYCPRS</sequence>
<dbReference type="GO" id="GO:0047632">
    <property type="term" value="F:agmatine deiminase activity"/>
    <property type="evidence" value="ECO:0007669"/>
    <property type="project" value="TreeGrafter"/>
</dbReference>
<proteinExistence type="predicted"/>
<dbReference type="EMBL" id="DVGB01000045">
    <property type="protein sequence ID" value="HIR01383.1"/>
    <property type="molecule type" value="Genomic_DNA"/>
</dbReference>
<evidence type="ECO:0000313" key="3">
    <source>
        <dbReference type="Proteomes" id="UP000824261"/>
    </source>
</evidence>
<dbReference type="GO" id="GO:0004668">
    <property type="term" value="F:protein-arginine deiminase activity"/>
    <property type="evidence" value="ECO:0007669"/>
    <property type="project" value="InterPro"/>
</dbReference>